<keyword evidence="1" id="KW-0472">Membrane</keyword>
<gene>
    <name evidence="2" type="ORF">HCG48_22885</name>
</gene>
<evidence type="ECO:0000313" key="2">
    <source>
        <dbReference type="EMBL" id="QIZ73094.1"/>
    </source>
</evidence>
<dbReference type="Proteomes" id="UP000500857">
    <property type="component" value="Chromosome"/>
</dbReference>
<proteinExistence type="predicted"/>
<sequence length="233" mass="26520">MRAELEELIVTEEEIEEVSGIEINDPILGLLYHPKLWHDRQKFIAFLVSHLLAIALMFMLCTPISLSLVRYLGFSGNDMGSGLTFVAINGAIVATIAGFINIYLWKKSRKLTNFFRFLEELEKYNQVIRSIDAIDRIEAAGNTGVQVRDRAEVLAALQVTRDSLIGSLRTERILREHRGLLERRYELFASIESNLATLRGLEISDEVSEYGRLLNQALQIGLSVDREVRRLKN</sequence>
<dbReference type="AlphaFoldDB" id="A0A6H1U2N0"/>
<feature type="transmembrane region" description="Helical" evidence="1">
    <location>
        <begin position="43"/>
        <end position="66"/>
    </location>
</feature>
<evidence type="ECO:0000256" key="1">
    <source>
        <dbReference type="SAM" id="Phobius"/>
    </source>
</evidence>
<keyword evidence="1" id="KW-0812">Transmembrane</keyword>
<protein>
    <submittedName>
        <fullName evidence="2">Uncharacterized protein</fullName>
    </submittedName>
</protein>
<evidence type="ECO:0000313" key="3">
    <source>
        <dbReference type="Proteomes" id="UP000500857"/>
    </source>
</evidence>
<dbReference type="RefSeq" id="WP_168571240.1">
    <property type="nucleotide sequence ID" value="NZ_CP051167.1"/>
</dbReference>
<organism evidence="2 3">
    <name type="scientific">Oxynema aestuarii AP17</name>
    <dbReference type="NCBI Taxonomy" id="2064643"/>
    <lineage>
        <taxon>Bacteria</taxon>
        <taxon>Bacillati</taxon>
        <taxon>Cyanobacteriota</taxon>
        <taxon>Cyanophyceae</taxon>
        <taxon>Oscillatoriophycideae</taxon>
        <taxon>Oscillatoriales</taxon>
        <taxon>Oscillatoriaceae</taxon>
        <taxon>Oxynema</taxon>
        <taxon>Oxynema aestuarii</taxon>
    </lineage>
</organism>
<accession>A0A6H1U2N0</accession>
<keyword evidence="3" id="KW-1185">Reference proteome</keyword>
<keyword evidence="1" id="KW-1133">Transmembrane helix</keyword>
<feature type="transmembrane region" description="Helical" evidence="1">
    <location>
        <begin position="86"/>
        <end position="105"/>
    </location>
</feature>
<reference evidence="2 3" key="1">
    <citation type="submission" date="2020-04" db="EMBL/GenBank/DDBJ databases">
        <authorList>
            <person name="Basu S."/>
            <person name="Maruthanayagam V."/>
            <person name="Chakraborty S."/>
            <person name="Pramanik A."/>
            <person name="Mukherjee J."/>
            <person name="Brink B."/>
        </authorList>
    </citation>
    <scope>NUCLEOTIDE SEQUENCE [LARGE SCALE GENOMIC DNA]</scope>
    <source>
        <strain evidence="2 3">AP17</strain>
    </source>
</reference>
<dbReference type="EMBL" id="CP051167">
    <property type="protein sequence ID" value="QIZ73094.1"/>
    <property type="molecule type" value="Genomic_DNA"/>
</dbReference>
<name>A0A6H1U2N0_9CYAN</name>
<dbReference type="KEGG" id="oxy:HCG48_22885"/>